<organism evidence="2 3">
    <name type="scientific">Chaetomidium leptoderma</name>
    <dbReference type="NCBI Taxonomy" id="669021"/>
    <lineage>
        <taxon>Eukaryota</taxon>
        <taxon>Fungi</taxon>
        <taxon>Dikarya</taxon>
        <taxon>Ascomycota</taxon>
        <taxon>Pezizomycotina</taxon>
        <taxon>Sordariomycetes</taxon>
        <taxon>Sordariomycetidae</taxon>
        <taxon>Sordariales</taxon>
        <taxon>Chaetomiaceae</taxon>
        <taxon>Chaetomidium</taxon>
    </lineage>
</organism>
<feature type="compositionally biased region" description="Polar residues" evidence="1">
    <location>
        <begin position="206"/>
        <end position="223"/>
    </location>
</feature>
<dbReference type="EMBL" id="MU857217">
    <property type="protein sequence ID" value="KAK4149015.1"/>
    <property type="molecule type" value="Genomic_DNA"/>
</dbReference>
<feature type="region of interest" description="Disordered" evidence="1">
    <location>
        <begin position="153"/>
        <end position="277"/>
    </location>
</feature>
<sequence length="390" mass="43117">MPSVASFFHRHHGAKSTHSCPNTAETSRLKKWARFLASDAGEIAFCDNTPKPSGASTTNVPELPSLPIYHTYTSGRQLSLLADDRPRDGKQHGDRKLPRFASIADFQDLGHPRRLTLGRHVVSAPGTDKPPAYDRAAELARFYQSILPDFDAVWDDDDNRNSQQQRRPQGQPTIRSDNTLPHGVTKEASEEQGGQRSARLEPPQNPRRNTSPVAPSTTAIDSNTEQREVNPRPQRSSNTWPLSALTPVPEPAPEPAPETTTAPGGPRDRRSRISQHSSVGLQICTELLTAQLIKGLSLQQQESGDDETGEEMSRKEKKLQVLLLIEAYESVLRSCRREMGPELGSETTAGRDPVRDERRRNVGEAVPILDHWLNSLHAVYDDSFAEDGAG</sequence>
<protein>
    <submittedName>
        <fullName evidence="2">Uncharacterized protein</fullName>
    </submittedName>
</protein>
<dbReference type="Proteomes" id="UP001302745">
    <property type="component" value="Unassembled WGS sequence"/>
</dbReference>
<feature type="compositionally biased region" description="Low complexity" evidence="1">
    <location>
        <begin position="161"/>
        <end position="172"/>
    </location>
</feature>
<reference evidence="2" key="1">
    <citation type="journal article" date="2023" name="Mol. Phylogenet. Evol.">
        <title>Genome-scale phylogeny and comparative genomics of the fungal order Sordariales.</title>
        <authorList>
            <person name="Hensen N."/>
            <person name="Bonometti L."/>
            <person name="Westerberg I."/>
            <person name="Brannstrom I.O."/>
            <person name="Guillou S."/>
            <person name="Cros-Aarteil S."/>
            <person name="Calhoun S."/>
            <person name="Haridas S."/>
            <person name="Kuo A."/>
            <person name="Mondo S."/>
            <person name="Pangilinan J."/>
            <person name="Riley R."/>
            <person name="LaButti K."/>
            <person name="Andreopoulos B."/>
            <person name="Lipzen A."/>
            <person name="Chen C."/>
            <person name="Yan M."/>
            <person name="Daum C."/>
            <person name="Ng V."/>
            <person name="Clum A."/>
            <person name="Steindorff A."/>
            <person name="Ohm R.A."/>
            <person name="Martin F."/>
            <person name="Silar P."/>
            <person name="Natvig D.O."/>
            <person name="Lalanne C."/>
            <person name="Gautier V."/>
            <person name="Ament-Velasquez S.L."/>
            <person name="Kruys A."/>
            <person name="Hutchinson M.I."/>
            <person name="Powell A.J."/>
            <person name="Barry K."/>
            <person name="Miller A.N."/>
            <person name="Grigoriev I.V."/>
            <person name="Debuchy R."/>
            <person name="Gladieux P."/>
            <person name="Hiltunen Thoren M."/>
            <person name="Johannesson H."/>
        </authorList>
    </citation>
    <scope>NUCLEOTIDE SEQUENCE</scope>
    <source>
        <strain evidence="2">CBS 538.74</strain>
    </source>
</reference>
<name>A0AAN6ZRE1_9PEZI</name>
<accession>A0AAN6ZRE1</accession>
<dbReference type="AlphaFoldDB" id="A0AAN6ZRE1"/>
<reference evidence="2" key="2">
    <citation type="submission" date="2023-05" db="EMBL/GenBank/DDBJ databases">
        <authorList>
            <consortium name="Lawrence Berkeley National Laboratory"/>
            <person name="Steindorff A."/>
            <person name="Hensen N."/>
            <person name="Bonometti L."/>
            <person name="Westerberg I."/>
            <person name="Brannstrom I.O."/>
            <person name="Guillou S."/>
            <person name="Cros-Aarteil S."/>
            <person name="Calhoun S."/>
            <person name="Haridas S."/>
            <person name="Kuo A."/>
            <person name="Mondo S."/>
            <person name="Pangilinan J."/>
            <person name="Riley R."/>
            <person name="Labutti K."/>
            <person name="Andreopoulos B."/>
            <person name="Lipzen A."/>
            <person name="Chen C."/>
            <person name="Yanf M."/>
            <person name="Daum C."/>
            <person name="Ng V."/>
            <person name="Clum A."/>
            <person name="Ohm R."/>
            <person name="Martin F."/>
            <person name="Silar P."/>
            <person name="Natvig D."/>
            <person name="Lalanne C."/>
            <person name="Gautier V."/>
            <person name="Ament-Velasquez S.L."/>
            <person name="Kruys A."/>
            <person name="Hutchinson M.I."/>
            <person name="Powell A.J."/>
            <person name="Barry K."/>
            <person name="Miller A.N."/>
            <person name="Grigoriev I.V."/>
            <person name="Debuchy R."/>
            <person name="Gladieux P."/>
            <person name="Thoren M.H."/>
            <person name="Johannesson H."/>
        </authorList>
    </citation>
    <scope>NUCLEOTIDE SEQUENCE</scope>
    <source>
        <strain evidence="2">CBS 538.74</strain>
    </source>
</reference>
<comment type="caution">
    <text evidence="2">The sequence shown here is derived from an EMBL/GenBank/DDBJ whole genome shotgun (WGS) entry which is preliminary data.</text>
</comment>
<gene>
    <name evidence="2" type="ORF">C8A00DRAFT_19252</name>
</gene>
<proteinExistence type="predicted"/>
<evidence type="ECO:0000313" key="2">
    <source>
        <dbReference type="EMBL" id="KAK4149015.1"/>
    </source>
</evidence>
<evidence type="ECO:0000313" key="3">
    <source>
        <dbReference type="Proteomes" id="UP001302745"/>
    </source>
</evidence>
<keyword evidence="3" id="KW-1185">Reference proteome</keyword>
<evidence type="ECO:0000256" key="1">
    <source>
        <dbReference type="SAM" id="MobiDB-lite"/>
    </source>
</evidence>
<feature type="region of interest" description="Disordered" evidence="1">
    <location>
        <begin position="1"/>
        <end position="23"/>
    </location>
</feature>